<gene>
    <name evidence="1" type="ORF">CPEL01642_LOCUS2391</name>
</gene>
<accession>A0A7S0L1S3</accession>
<proteinExistence type="predicted"/>
<dbReference type="EMBL" id="HBEY01004946">
    <property type="protein sequence ID" value="CAD8599061.1"/>
    <property type="molecule type" value="Transcribed_RNA"/>
</dbReference>
<organism evidence="1">
    <name type="scientific">Coccolithus braarudii</name>
    <dbReference type="NCBI Taxonomy" id="221442"/>
    <lineage>
        <taxon>Eukaryota</taxon>
        <taxon>Haptista</taxon>
        <taxon>Haptophyta</taxon>
        <taxon>Prymnesiophyceae</taxon>
        <taxon>Coccolithales</taxon>
        <taxon>Coccolithaceae</taxon>
        <taxon>Coccolithus</taxon>
    </lineage>
</organism>
<dbReference type="AlphaFoldDB" id="A0A7S0L1S3"/>
<protein>
    <submittedName>
        <fullName evidence="1">Uncharacterized protein</fullName>
    </submittedName>
</protein>
<reference evidence="1" key="1">
    <citation type="submission" date="2021-01" db="EMBL/GenBank/DDBJ databases">
        <authorList>
            <person name="Corre E."/>
            <person name="Pelletier E."/>
            <person name="Niang G."/>
            <person name="Scheremetjew M."/>
            <person name="Finn R."/>
            <person name="Kale V."/>
            <person name="Holt S."/>
            <person name="Cochrane G."/>
            <person name="Meng A."/>
            <person name="Brown T."/>
            <person name="Cohen L."/>
        </authorList>
    </citation>
    <scope>NUCLEOTIDE SEQUENCE</scope>
    <source>
        <strain evidence="1">PLY182g</strain>
    </source>
</reference>
<name>A0A7S0L1S3_9EUKA</name>
<sequence length="100" mass="11696">MPILFMFLEVQVLDWHDTWFKLLWREALDLYLSCVIAWRVCPSAKVYAAHFAWVRPSPNAVLATSIYPRFFRWLLGSNVNAARADAAVQAATRRREARRE</sequence>
<evidence type="ECO:0000313" key="1">
    <source>
        <dbReference type="EMBL" id="CAD8599061.1"/>
    </source>
</evidence>